<sequence>MISFLRAETAEMHERVDGVFGRYSLTDTDSYARLLRAHALALPAAERVLESVPGLPAWRSRTDALSADLSALGTPMPAPLPLAPAAGLAEALGMLYVTEGSRLGGVMLSRQVRPDLPSAYLSAGHLPGEWRAMVAAIDTTIAALGPDATKDAVAGAIRTFQLYETAAH</sequence>
<reference evidence="1 2" key="1">
    <citation type="submission" date="2020-03" db="EMBL/GenBank/DDBJ databases">
        <title>Genomic Encyclopedia of Type Strains, Phase IV (KMG-IV): sequencing the most valuable type-strain genomes for metagenomic binning, comparative biology and taxonomic classification.</title>
        <authorList>
            <person name="Goeker M."/>
        </authorList>
    </citation>
    <scope>NUCLEOTIDE SEQUENCE [LARGE SCALE GENOMIC DNA]</scope>
    <source>
        <strain evidence="1 2">DSM 27651</strain>
    </source>
</reference>
<evidence type="ECO:0000313" key="2">
    <source>
        <dbReference type="Proteomes" id="UP000734218"/>
    </source>
</evidence>
<gene>
    <name evidence="1" type="ORF">GGR88_001148</name>
</gene>
<dbReference type="Gene3D" id="1.20.910.10">
    <property type="entry name" value="Heme oxygenase-like"/>
    <property type="match status" value="1"/>
</dbReference>
<comment type="caution">
    <text evidence="1">The sequence shown here is derived from an EMBL/GenBank/DDBJ whole genome shotgun (WGS) entry which is preliminary data.</text>
</comment>
<accession>A0ABX0XK03</accession>
<dbReference type="Proteomes" id="UP000734218">
    <property type="component" value="Unassembled WGS sequence"/>
</dbReference>
<protein>
    <submittedName>
        <fullName evidence="1">Heme oxygenase</fullName>
    </submittedName>
</protein>
<dbReference type="EMBL" id="JAATJE010000001">
    <property type="protein sequence ID" value="NJC33674.1"/>
    <property type="molecule type" value="Genomic_DNA"/>
</dbReference>
<keyword evidence="2" id="KW-1185">Reference proteome</keyword>
<dbReference type="RefSeq" id="WP_167953634.1">
    <property type="nucleotide sequence ID" value="NZ_JAATJE010000001.1"/>
</dbReference>
<proteinExistence type="predicted"/>
<dbReference type="CDD" id="cd19166">
    <property type="entry name" value="HemeO-bac"/>
    <property type="match status" value="1"/>
</dbReference>
<name>A0ABX0XK03_9SPHN</name>
<organism evidence="1 2">
    <name type="scientific">Sphingomonas jejuensis</name>
    <dbReference type="NCBI Taxonomy" id="904715"/>
    <lineage>
        <taxon>Bacteria</taxon>
        <taxon>Pseudomonadati</taxon>
        <taxon>Pseudomonadota</taxon>
        <taxon>Alphaproteobacteria</taxon>
        <taxon>Sphingomonadales</taxon>
        <taxon>Sphingomonadaceae</taxon>
        <taxon>Sphingomonas</taxon>
    </lineage>
</organism>
<dbReference type="InterPro" id="IPR016084">
    <property type="entry name" value="Haem_Oase-like_multi-hlx"/>
</dbReference>
<dbReference type="SUPFAM" id="SSF48613">
    <property type="entry name" value="Heme oxygenase-like"/>
    <property type="match status" value="1"/>
</dbReference>
<evidence type="ECO:0000313" key="1">
    <source>
        <dbReference type="EMBL" id="NJC33674.1"/>
    </source>
</evidence>